<name>X7EDR3_9RHOB</name>
<dbReference type="PANTHER" id="PTHR11113:SF14">
    <property type="entry name" value="N-ACETYLGLUCOSAMINE-6-PHOSPHATE DEACETYLASE"/>
    <property type="match status" value="1"/>
</dbReference>
<protein>
    <submittedName>
        <fullName evidence="2">Alkylphosphonate utilization protein</fullName>
    </submittedName>
</protein>
<dbReference type="Proteomes" id="UP000022447">
    <property type="component" value="Unassembled WGS sequence"/>
</dbReference>
<dbReference type="eggNOG" id="COG3454">
    <property type="taxonomic scope" value="Bacteria"/>
</dbReference>
<evidence type="ECO:0000313" key="3">
    <source>
        <dbReference type="Proteomes" id="UP000022447"/>
    </source>
</evidence>
<dbReference type="PATRIC" id="fig|1449350.3.peg.2878"/>
<dbReference type="EMBL" id="JALZ01000015">
    <property type="protein sequence ID" value="ETX14005.1"/>
    <property type="molecule type" value="Genomic_DNA"/>
</dbReference>
<gene>
    <name evidence="2" type="ORF">OCH239_05990</name>
</gene>
<keyword evidence="3" id="KW-1185">Reference proteome</keyword>
<proteinExistence type="predicted"/>
<dbReference type="STRING" id="1449350.OCH239_05990"/>
<keyword evidence="1" id="KW-0378">Hydrolase</keyword>
<dbReference type="Gene3D" id="3.20.20.140">
    <property type="entry name" value="Metal-dependent hydrolases"/>
    <property type="match status" value="2"/>
</dbReference>
<reference evidence="2 3" key="1">
    <citation type="submission" date="2014-01" db="EMBL/GenBank/DDBJ databases">
        <title>Roseivivax halodurans JCM 10272 Genome Sequencing.</title>
        <authorList>
            <person name="Lai Q."/>
            <person name="Li G."/>
            <person name="Shao Z."/>
        </authorList>
    </citation>
    <scope>NUCLEOTIDE SEQUENCE [LARGE SCALE GENOMIC DNA]</scope>
    <source>
        <strain evidence="2 3">JCM 10272</strain>
    </source>
</reference>
<sequence>MRSVRLRLTGATSLRDGQMQQRSVAIENGRISKGPLPEVDLTGYYILPGIVDLHGAALDVLRASLPCRTDAGTLFAVAEQEAAAHGVTTAWLSQGWSWEGGAADPAEAQRILSLHADYVACRALLDLRMSLVCETHTVESRDALLGAIRRYRVDLVHFANRFAALTTGAPGLHSVSADLSMRLRRAGSESREVPRHLCRLAEGFDTLGVTYGSLDDPDGETRETFSMIGAKLCTRPARRQAAALARAVGDPVLLPAPAILNGGAGPSDAAAIDFVRTGLCNALVSDRSYAALPQAAFALAENGLLGLPRAWAMVSSIPAAIVGLPDRGVIDYGRRADLALVNARTHVVEGTIVAGRVAHLAGAVADRFLSSPAEVALAAE</sequence>
<evidence type="ECO:0000313" key="2">
    <source>
        <dbReference type="EMBL" id="ETX14005.1"/>
    </source>
</evidence>
<dbReference type="SUPFAM" id="SSF51338">
    <property type="entry name" value="Composite domain of metallo-dependent hydrolases"/>
    <property type="match status" value="1"/>
</dbReference>
<dbReference type="PANTHER" id="PTHR11113">
    <property type="entry name" value="N-ACETYLGLUCOSAMINE-6-PHOSPHATE DEACETYLASE"/>
    <property type="match status" value="1"/>
</dbReference>
<dbReference type="GO" id="GO:0006046">
    <property type="term" value="P:N-acetylglucosamine catabolic process"/>
    <property type="evidence" value="ECO:0007669"/>
    <property type="project" value="TreeGrafter"/>
</dbReference>
<dbReference type="Gene3D" id="2.30.40.10">
    <property type="entry name" value="Urease, subunit C, domain 1"/>
    <property type="match status" value="1"/>
</dbReference>
<dbReference type="GO" id="GO:0008448">
    <property type="term" value="F:N-acetylglucosamine-6-phosphate deacetylase activity"/>
    <property type="evidence" value="ECO:0007669"/>
    <property type="project" value="TreeGrafter"/>
</dbReference>
<dbReference type="InterPro" id="IPR011059">
    <property type="entry name" value="Metal-dep_hydrolase_composite"/>
</dbReference>
<organism evidence="2 3">
    <name type="scientific">Roseivivax halodurans JCM 10272</name>
    <dbReference type="NCBI Taxonomy" id="1449350"/>
    <lineage>
        <taxon>Bacteria</taxon>
        <taxon>Pseudomonadati</taxon>
        <taxon>Pseudomonadota</taxon>
        <taxon>Alphaproteobacteria</taxon>
        <taxon>Rhodobacterales</taxon>
        <taxon>Roseobacteraceae</taxon>
        <taxon>Roseivivax</taxon>
    </lineage>
</organism>
<accession>X7EDR3</accession>
<evidence type="ECO:0000256" key="1">
    <source>
        <dbReference type="ARBA" id="ARBA00022801"/>
    </source>
</evidence>
<comment type="caution">
    <text evidence="2">The sequence shown here is derived from an EMBL/GenBank/DDBJ whole genome shotgun (WGS) entry which is preliminary data.</text>
</comment>
<dbReference type="AlphaFoldDB" id="X7EDR3"/>